<dbReference type="InterPro" id="IPR020013">
    <property type="entry name" value="Flagellar_FlgE/F/G"/>
</dbReference>
<evidence type="ECO:0000259" key="6">
    <source>
        <dbReference type="Pfam" id="PF06429"/>
    </source>
</evidence>
<evidence type="ECO:0000256" key="3">
    <source>
        <dbReference type="ARBA" id="ARBA00023143"/>
    </source>
</evidence>
<dbReference type="PANTHER" id="PTHR30435">
    <property type="entry name" value="FLAGELLAR PROTEIN"/>
    <property type="match status" value="1"/>
</dbReference>
<feature type="domain" description="Flagellar hook protein FlgE/F/G-like D1" evidence="7">
    <location>
        <begin position="76"/>
        <end position="145"/>
    </location>
</feature>
<keyword evidence="3 4" id="KW-0975">Bacterial flagellum</keyword>
<evidence type="ECO:0000256" key="4">
    <source>
        <dbReference type="RuleBase" id="RU362116"/>
    </source>
</evidence>
<keyword evidence="8" id="KW-0969">Cilium</keyword>
<dbReference type="NCBIfam" id="TIGR02490">
    <property type="entry name" value="flgF"/>
    <property type="match status" value="1"/>
</dbReference>
<evidence type="ECO:0000313" key="8">
    <source>
        <dbReference type="EMBL" id="HGY55148.1"/>
    </source>
</evidence>
<comment type="caution">
    <text evidence="8">The sequence shown here is derived from an EMBL/GenBank/DDBJ whole genome shotgun (WGS) entry which is preliminary data.</text>
</comment>
<keyword evidence="8" id="KW-0966">Cell projection</keyword>
<dbReference type="InterPro" id="IPR010930">
    <property type="entry name" value="Flg_bb/hook_C_dom"/>
</dbReference>
<dbReference type="Pfam" id="PF06429">
    <property type="entry name" value="Flg_bbr_C"/>
    <property type="match status" value="1"/>
</dbReference>
<sequence length="239" mass="26834">MEITLPRLKMALMGQLSKNEIVANNLANMDTNGYKKDIIFFEHLKKNMDKTDSGAQQSVYFKQGPLKQTKNPFDFALSGRGFFTVETANGIAYTREGHFKVDEDGILRTVRNEPVMGASGWISVVLDDNITPEKITVTKDGEIFADGKYLDKLQITDFEDIGKLVKKGNNMFVVQGDAGAFDVEEPNVQQGFLEGSNVNPAEEMIQLIEVQRQFESAQKMVQSMDSIFRTAVNRIAEYK</sequence>
<dbReference type="PROSITE" id="PS00588">
    <property type="entry name" value="FLAGELLA_BB_ROD"/>
    <property type="match status" value="1"/>
</dbReference>
<dbReference type="InterPro" id="IPR012836">
    <property type="entry name" value="FlgF"/>
</dbReference>
<dbReference type="InterPro" id="IPR001444">
    <property type="entry name" value="Flag_bb_rod_N"/>
</dbReference>
<dbReference type="EMBL" id="DRQG01000052">
    <property type="protein sequence ID" value="HGY55148.1"/>
    <property type="molecule type" value="Genomic_DNA"/>
</dbReference>
<evidence type="ECO:0000256" key="2">
    <source>
        <dbReference type="ARBA" id="ARBA00009677"/>
    </source>
</evidence>
<dbReference type="NCBIfam" id="TIGR03506">
    <property type="entry name" value="FlgEFG_subfam"/>
    <property type="match status" value="1"/>
</dbReference>
<reference evidence="8" key="1">
    <citation type="journal article" date="2020" name="mSystems">
        <title>Genome- and Community-Level Interaction Insights into Carbon Utilization and Element Cycling Functions of Hydrothermarchaeota in Hydrothermal Sediment.</title>
        <authorList>
            <person name="Zhou Z."/>
            <person name="Liu Y."/>
            <person name="Xu W."/>
            <person name="Pan J."/>
            <person name="Luo Z.H."/>
            <person name="Li M."/>
        </authorList>
    </citation>
    <scope>NUCLEOTIDE SEQUENCE [LARGE SCALE GENOMIC DNA]</scope>
    <source>
        <strain evidence="8">HyVt-577</strain>
    </source>
</reference>
<dbReference type="InterPro" id="IPR053967">
    <property type="entry name" value="LlgE_F_G-like_D1"/>
</dbReference>
<keyword evidence="8" id="KW-0282">Flagellum</keyword>
<comment type="similarity">
    <text evidence="2 4">Belongs to the flagella basal body rod proteins family.</text>
</comment>
<dbReference type="PANTHER" id="PTHR30435:SF19">
    <property type="entry name" value="FLAGELLAR BASAL-BODY ROD PROTEIN FLGG"/>
    <property type="match status" value="1"/>
</dbReference>
<dbReference type="GO" id="GO:0030694">
    <property type="term" value="C:bacterial-type flagellum basal body, rod"/>
    <property type="evidence" value="ECO:0007669"/>
    <property type="project" value="InterPro"/>
</dbReference>
<feature type="domain" description="Flagellar basal body rod protein N-terminal" evidence="5">
    <location>
        <begin position="11"/>
        <end position="35"/>
    </location>
</feature>
<dbReference type="Pfam" id="PF00460">
    <property type="entry name" value="Flg_bb_rod"/>
    <property type="match status" value="1"/>
</dbReference>
<evidence type="ECO:0000259" key="7">
    <source>
        <dbReference type="Pfam" id="PF22692"/>
    </source>
</evidence>
<comment type="subcellular location">
    <subcellularLocation>
        <location evidence="1 4">Bacterial flagellum basal body</location>
    </subcellularLocation>
</comment>
<dbReference type="Pfam" id="PF22692">
    <property type="entry name" value="LlgE_F_G_D1"/>
    <property type="match status" value="1"/>
</dbReference>
<organism evidence="8">
    <name type="scientific">Caldithrix abyssi</name>
    <dbReference type="NCBI Taxonomy" id="187145"/>
    <lineage>
        <taxon>Bacteria</taxon>
        <taxon>Pseudomonadati</taxon>
        <taxon>Calditrichota</taxon>
        <taxon>Calditrichia</taxon>
        <taxon>Calditrichales</taxon>
        <taxon>Calditrichaceae</taxon>
        <taxon>Caldithrix</taxon>
    </lineage>
</organism>
<evidence type="ECO:0000256" key="1">
    <source>
        <dbReference type="ARBA" id="ARBA00004117"/>
    </source>
</evidence>
<feature type="domain" description="Flagellar basal-body/hook protein C-terminal" evidence="6">
    <location>
        <begin position="189"/>
        <end position="233"/>
    </location>
</feature>
<dbReference type="SUPFAM" id="SSF117143">
    <property type="entry name" value="Flagellar hook protein flgE"/>
    <property type="match status" value="1"/>
</dbReference>
<proteinExistence type="inferred from homology"/>
<dbReference type="GO" id="GO:0071978">
    <property type="term" value="P:bacterial-type flagellum-dependent swarming motility"/>
    <property type="evidence" value="ECO:0007669"/>
    <property type="project" value="TreeGrafter"/>
</dbReference>
<accession>A0A7V4TZM6</accession>
<evidence type="ECO:0000259" key="5">
    <source>
        <dbReference type="Pfam" id="PF00460"/>
    </source>
</evidence>
<dbReference type="Proteomes" id="UP000885779">
    <property type="component" value="Unassembled WGS sequence"/>
</dbReference>
<dbReference type="InterPro" id="IPR019776">
    <property type="entry name" value="Flagellar_basal_body_rod_CS"/>
</dbReference>
<gene>
    <name evidence="8" type="primary">flgF</name>
    <name evidence="8" type="ORF">ENK44_05580</name>
</gene>
<name>A0A7V4TZM6_CALAY</name>
<protein>
    <submittedName>
        <fullName evidence="8">Flagellar basal-body rod protein FlgF</fullName>
    </submittedName>
</protein>
<dbReference type="AlphaFoldDB" id="A0A7V4TZM6"/>
<dbReference type="InterPro" id="IPR037925">
    <property type="entry name" value="FlgE/F/G-like"/>
</dbReference>